<comment type="caution">
    <text evidence="7">The sequence shown here is derived from an EMBL/GenBank/DDBJ whole genome shotgun (WGS) entry which is preliminary data.</text>
</comment>
<dbReference type="PANTHER" id="PTHR10996:SF178">
    <property type="entry name" value="2-HYDROXYACID DEHYDROGENASE YGL185C-RELATED"/>
    <property type="match status" value="1"/>
</dbReference>
<dbReference type="InterPro" id="IPR029752">
    <property type="entry name" value="D-isomer_DH_CS1"/>
</dbReference>
<dbReference type="InterPro" id="IPR050223">
    <property type="entry name" value="D-isomer_2-hydroxyacid_DH"/>
</dbReference>
<gene>
    <name evidence="7" type="ORF">BKA00_006831</name>
</gene>
<dbReference type="RefSeq" id="WP_185032089.1">
    <property type="nucleotide sequence ID" value="NZ_JACHMQ010000001.1"/>
</dbReference>
<dbReference type="EMBL" id="JACHMQ010000001">
    <property type="protein sequence ID" value="MBB6399917.1"/>
    <property type="molecule type" value="Genomic_DNA"/>
</dbReference>
<evidence type="ECO:0000256" key="1">
    <source>
        <dbReference type="ARBA" id="ARBA00005854"/>
    </source>
</evidence>
<evidence type="ECO:0000259" key="5">
    <source>
        <dbReference type="Pfam" id="PF00389"/>
    </source>
</evidence>
<dbReference type="Gene3D" id="3.40.50.720">
    <property type="entry name" value="NAD(P)-binding Rossmann-like Domain"/>
    <property type="match status" value="2"/>
</dbReference>
<keyword evidence="2 4" id="KW-0560">Oxidoreductase</keyword>
<evidence type="ECO:0000313" key="7">
    <source>
        <dbReference type="EMBL" id="MBB6399917.1"/>
    </source>
</evidence>
<protein>
    <submittedName>
        <fullName evidence="7">D-3-phosphoglycerate dehydrogenase</fullName>
        <ecNumber evidence="7">1.1.1.95</ecNumber>
    </submittedName>
</protein>
<dbReference type="GO" id="GO:0005829">
    <property type="term" value="C:cytosol"/>
    <property type="evidence" value="ECO:0007669"/>
    <property type="project" value="TreeGrafter"/>
</dbReference>
<keyword evidence="3" id="KW-0520">NAD</keyword>
<comment type="similarity">
    <text evidence="1 4">Belongs to the D-isomer specific 2-hydroxyacid dehydrogenase family.</text>
</comment>
<dbReference type="GO" id="GO:0004617">
    <property type="term" value="F:phosphoglycerate dehydrogenase activity"/>
    <property type="evidence" value="ECO:0007669"/>
    <property type="project" value="UniProtKB-EC"/>
</dbReference>
<dbReference type="PANTHER" id="PTHR10996">
    <property type="entry name" value="2-HYDROXYACID DEHYDROGENASE-RELATED"/>
    <property type="match status" value="1"/>
</dbReference>
<dbReference type="Pfam" id="PF00389">
    <property type="entry name" value="2-Hacid_dh"/>
    <property type="match status" value="1"/>
</dbReference>
<feature type="domain" description="D-isomer specific 2-hydroxyacid dehydrogenase NAD-binding" evidence="6">
    <location>
        <begin position="115"/>
        <end position="288"/>
    </location>
</feature>
<dbReference type="GO" id="GO:0016618">
    <property type="term" value="F:hydroxypyruvate reductase [NAD(P)H] activity"/>
    <property type="evidence" value="ECO:0007669"/>
    <property type="project" value="TreeGrafter"/>
</dbReference>
<evidence type="ECO:0000256" key="3">
    <source>
        <dbReference type="ARBA" id="ARBA00023027"/>
    </source>
</evidence>
<name>A0A7X0L2V5_9ACTN</name>
<dbReference type="Pfam" id="PF02826">
    <property type="entry name" value="2-Hacid_dh_C"/>
    <property type="match status" value="1"/>
</dbReference>
<dbReference type="AlphaFoldDB" id="A0A7X0L2V5"/>
<proteinExistence type="inferred from homology"/>
<organism evidence="7 8">
    <name type="scientific">Actinomadura coerulea</name>
    <dbReference type="NCBI Taxonomy" id="46159"/>
    <lineage>
        <taxon>Bacteria</taxon>
        <taxon>Bacillati</taxon>
        <taxon>Actinomycetota</taxon>
        <taxon>Actinomycetes</taxon>
        <taxon>Streptosporangiales</taxon>
        <taxon>Thermomonosporaceae</taxon>
        <taxon>Actinomadura</taxon>
    </lineage>
</organism>
<dbReference type="GO" id="GO:0030267">
    <property type="term" value="F:glyoxylate reductase (NADPH) activity"/>
    <property type="evidence" value="ECO:0007669"/>
    <property type="project" value="TreeGrafter"/>
</dbReference>
<accession>A0A7X0L2V5</accession>
<keyword evidence="8" id="KW-1185">Reference proteome</keyword>
<evidence type="ECO:0000259" key="6">
    <source>
        <dbReference type="Pfam" id="PF02826"/>
    </source>
</evidence>
<dbReference type="InterPro" id="IPR006139">
    <property type="entry name" value="D-isomer_2_OHA_DH_cat_dom"/>
</dbReference>
<sequence>MTAPWRILSLPPIADEIVQGLFAPLGDAAEVAFPRTRDRAGLLDALGGADLVIGDFTGRLALDAGAVAAAPRVSFVQMPAVGTDSIDVAAWAAAGVPVANAAGFNARGVAEWAVGAAFALCRNLARGDRAVRAGGWPQMEMAALGPREIHTQRVGIVGFGAIGAEAARLFAALGCAVSYWTRRRRPQAAATYRELDELMAMSDILVIALPLTEETKGLIGPERLALLPDKALLVNVARGGIAPDGAVLAALDSGRLAGAALDVFEQEPLPEGHPLRSREDVLLSPHAAGASVQSQLNLLGMVRDNVTAVVQGRDVQNVVNGLNPQVIRR</sequence>
<dbReference type="EC" id="1.1.1.95" evidence="7"/>
<dbReference type="InterPro" id="IPR036291">
    <property type="entry name" value="NAD(P)-bd_dom_sf"/>
</dbReference>
<dbReference type="GO" id="GO:0051287">
    <property type="term" value="F:NAD binding"/>
    <property type="evidence" value="ECO:0007669"/>
    <property type="project" value="InterPro"/>
</dbReference>
<dbReference type="Proteomes" id="UP000546324">
    <property type="component" value="Unassembled WGS sequence"/>
</dbReference>
<dbReference type="PROSITE" id="PS00065">
    <property type="entry name" value="D_2_HYDROXYACID_DH_1"/>
    <property type="match status" value="1"/>
</dbReference>
<evidence type="ECO:0000256" key="2">
    <source>
        <dbReference type="ARBA" id="ARBA00023002"/>
    </source>
</evidence>
<dbReference type="SUPFAM" id="SSF52283">
    <property type="entry name" value="Formate/glycerate dehydrogenase catalytic domain-like"/>
    <property type="match status" value="1"/>
</dbReference>
<evidence type="ECO:0000313" key="8">
    <source>
        <dbReference type="Proteomes" id="UP000546324"/>
    </source>
</evidence>
<dbReference type="SUPFAM" id="SSF51735">
    <property type="entry name" value="NAD(P)-binding Rossmann-fold domains"/>
    <property type="match status" value="1"/>
</dbReference>
<feature type="domain" description="D-isomer specific 2-hydroxyacid dehydrogenase catalytic" evidence="5">
    <location>
        <begin position="24"/>
        <end position="320"/>
    </location>
</feature>
<evidence type="ECO:0000256" key="4">
    <source>
        <dbReference type="RuleBase" id="RU003719"/>
    </source>
</evidence>
<dbReference type="InterPro" id="IPR006140">
    <property type="entry name" value="D-isomer_DH_NAD-bd"/>
</dbReference>
<reference evidence="7 8" key="1">
    <citation type="submission" date="2020-08" db="EMBL/GenBank/DDBJ databases">
        <title>Sequencing the genomes of 1000 actinobacteria strains.</title>
        <authorList>
            <person name="Klenk H.-P."/>
        </authorList>
    </citation>
    <scope>NUCLEOTIDE SEQUENCE [LARGE SCALE GENOMIC DNA]</scope>
    <source>
        <strain evidence="7 8">DSM 43675</strain>
    </source>
</reference>